<name>A0AAC9CYT9_9FLAO</name>
<evidence type="ECO:0000313" key="3">
    <source>
        <dbReference type="Proteomes" id="UP000093276"/>
    </source>
</evidence>
<proteinExistence type="predicted"/>
<dbReference type="PROSITE" id="PS51257">
    <property type="entry name" value="PROKAR_LIPOPROTEIN"/>
    <property type="match status" value="1"/>
</dbReference>
<gene>
    <name evidence="2" type="ORF">BB050_00380</name>
</gene>
<dbReference type="Gene3D" id="2.30.30.40">
    <property type="entry name" value="SH3 Domains"/>
    <property type="match status" value="1"/>
</dbReference>
<organism evidence="2 3">
    <name type="scientific">Flavobacterium anhuiense</name>
    <dbReference type="NCBI Taxonomy" id="459526"/>
    <lineage>
        <taxon>Bacteria</taxon>
        <taxon>Pseudomonadati</taxon>
        <taxon>Bacteroidota</taxon>
        <taxon>Flavobacteriia</taxon>
        <taxon>Flavobacteriales</taxon>
        <taxon>Flavobacteriaceae</taxon>
        <taxon>Flavobacterium</taxon>
    </lineage>
</organism>
<feature type="domain" description="SH3b" evidence="1">
    <location>
        <begin position="308"/>
        <end position="373"/>
    </location>
</feature>
<dbReference type="PROSITE" id="PS51781">
    <property type="entry name" value="SH3B"/>
    <property type="match status" value="1"/>
</dbReference>
<dbReference type="RefSeq" id="WP_433780647.1">
    <property type="nucleotide sequence ID" value="NZ_CP158864.1"/>
</dbReference>
<dbReference type="Proteomes" id="UP000093276">
    <property type="component" value="Chromosome"/>
</dbReference>
<evidence type="ECO:0000259" key="1">
    <source>
        <dbReference type="PROSITE" id="PS51781"/>
    </source>
</evidence>
<reference evidence="2 3" key="1">
    <citation type="submission" date="2016-08" db="EMBL/GenBank/DDBJ databases">
        <title>Complete genome sequence of Flavobacterium johnsoniae strain GSE09, a volatile-producing biocontrol agent isolated from cucumber (Cucumis sativus).</title>
        <authorList>
            <person name="Jeong J.-J."/>
            <person name="Oh J.Y."/>
            <person name="Jim Y.J."/>
            <person name="Sang M.K."/>
            <person name="Kim K.D."/>
        </authorList>
    </citation>
    <scope>NUCLEOTIDE SEQUENCE [LARGE SCALE GENOMIC DNA]</scope>
    <source>
        <strain evidence="2 3">GSE09</strain>
    </source>
</reference>
<dbReference type="SMART" id="SM00287">
    <property type="entry name" value="SH3b"/>
    <property type="match status" value="1"/>
</dbReference>
<dbReference type="InterPro" id="IPR003646">
    <property type="entry name" value="SH3-like_bac-type"/>
</dbReference>
<accession>A0AAC9CYT9</accession>
<protein>
    <submittedName>
        <fullName evidence="2">Bacterial SH3 domain protein</fullName>
    </submittedName>
</protein>
<dbReference type="AlphaFoldDB" id="A0AAC9CYT9"/>
<evidence type="ECO:0000313" key="2">
    <source>
        <dbReference type="EMBL" id="AOC93536.1"/>
    </source>
</evidence>
<dbReference type="KEGG" id="fjg:BB050_00380"/>
<dbReference type="EMBL" id="CP016907">
    <property type="protein sequence ID" value="AOC93536.1"/>
    <property type="molecule type" value="Genomic_DNA"/>
</dbReference>
<dbReference type="Pfam" id="PF08239">
    <property type="entry name" value="SH3_3"/>
    <property type="match status" value="1"/>
</dbReference>
<sequence>MKYISISLIILSASCNGQHEKNKKMNRQTNEKISSFNIFNDGGMNINFEKFITDNKERIRSEVNKYGYKVPDTNTFYDKIKFYYNWDIKDYTNIIVLENDMFPVVVIKDYNLIYVENSDGEEIDGQLISNYNKFIFYDDNPALAWLKLRHPYLLDDLVSVYGFTENNDILKFVFSRTNFESKSVLIELLFQDHETKLKLREKMVKKLREIKFNNEISTDYGVVVGADVYSNFSDLIQEIRKKPNDFQKSDYQIAFLLNEIILSGITGIVDEDLDENPDYIKVLQNNNYYGFERLKNYLEHEYSNSLSYNSKYKINDSDGYTNLRKEKNTSSEILQKISTGSEVQVLDNSGDWWLVQTKEGKKGYVYKTKIKAESFQ</sequence>